<dbReference type="EMBL" id="CP099427">
    <property type="protein sequence ID" value="USW57572.1"/>
    <property type="molecule type" value="Genomic_DNA"/>
</dbReference>
<evidence type="ECO:0000256" key="10">
    <source>
        <dbReference type="ARBA" id="ARBA00023004"/>
    </source>
</evidence>
<dbReference type="GO" id="GO:0005634">
    <property type="term" value="C:nucleus"/>
    <property type="evidence" value="ECO:0007669"/>
    <property type="project" value="UniProtKB-SubCell"/>
</dbReference>
<dbReference type="Proteomes" id="UP001056384">
    <property type="component" value="Chromosome 10"/>
</dbReference>
<comment type="function">
    <text evidence="1">Required for the first step of diphthamide biosynthesis, the transfer of 3-amino-3-carboxypropyl from S-adenosyl-L-methionine to a histidine residue. Diphthamide is a post-translational modification of histidine which occurs in elongation factor 2.</text>
</comment>
<evidence type="ECO:0000256" key="8">
    <source>
        <dbReference type="ARBA" id="ARBA00022723"/>
    </source>
</evidence>
<keyword evidence="15" id="KW-1185">Reference proteome</keyword>
<feature type="domain" description="J" evidence="12">
    <location>
        <begin position="6"/>
        <end position="80"/>
    </location>
</feature>
<evidence type="ECO:0000256" key="3">
    <source>
        <dbReference type="ARBA" id="ARBA00004496"/>
    </source>
</evidence>
<dbReference type="SMART" id="SM00271">
    <property type="entry name" value="DnaJ"/>
    <property type="match status" value="1"/>
</dbReference>
<comment type="pathway">
    <text evidence="4">Protein modification; peptidyl-diphthamide biosynthesis.</text>
</comment>
<dbReference type="Gene3D" id="1.10.287.110">
    <property type="entry name" value="DnaJ domain"/>
    <property type="match status" value="1"/>
</dbReference>
<gene>
    <name evidence="14" type="ORF">Slin15195_G108910</name>
</gene>
<evidence type="ECO:0000256" key="11">
    <source>
        <dbReference type="ARBA" id="ARBA00023242"/>
    </source>
</evidence>
<organism evidence="14 15">
    <name type="scientific">Septoria linicola</name>
    <dbReference type="NCBI Taxonomy" id="215465"/>
    <lineage>
        <taxon>Eukaryota</taxon>
        <taxon>Fungi</taxon>
        <taxon>Dikarya</taxon>
        <taxon>Ascomycota</taxon>
        <taxon>Pezizomycotina</taxon>
        <taxon>Dothideomycetes</taxon>
        <taxon>Dothideomycetidae</taxon>
        <taxon>Mycosphaerellales</taxon>
        <taxon>Mycosphaerellaceae</taxon>
        <taxon>Septoria</taxon>
    </lineage>
</organism>
<dbReference type="PROSITE" id="PS51074">
    <property type="entry name" value="DPH_MB"/>
    <property type="match status" value="1"/>
</dbReference>
<dbReference type="InterPro" id="IPR044248">
    <property type="entry name" value="DPH3/4-like"/>
</dbReference>
<protein>
    <recommendedName>
        <fullName evidence="6">Diphthamide biosynthesis protein 4</fullName>
    </recommendedName>
</protein>
<dbReference type="GO" id="GO:0017183">
    <property type="term" value="P:protein histidyl modification to diphthamide"/>
    <property type="evidence" value="ECO:0007669"/>
    <property type="project" value="InterPro"/>
</dbReference>
<evidence type="ECO:0000256" key="9">
    <source>
        <dbReference type="ARBA" id="ARBA00022833"/>
    </source>
</evidence>
<name>A0A9Q9EPC8_9PEZI</name>
<proteinExistence type="inferred from homology"/>
<keyword evidence="7" id="KW-0963">Cytoplasm</keyword>
<dbReference type="SUPFAM" id="SSF46565">
    <property type="entry name" value="Chaperone J-domain"/>
    <property type="match status" value="1"/>
</dbReference>
<accession>A0A9Q9EPC8</accession>
<keyword evidence="11" id="KW-0539">Nucleus</keyword>
<dbReference type="GO" id="GO:0005737">
    <property type="term" value="C:cytoplasm"/>
    <property type="evidence" value="ECO:0007669"/>
    <property type="project" value="UniProtKB-SubCell"/>
</dbReference>
<dbReference type="InterPro" id="IPR036671">
    <property type="entry name" value="DPH_MB_sf"/>
</dbReference>
<evidence type="ECO:0000259" key="12">
    <source>
        <dbReference type="PROSITE" id="PS50076"/>
    </source>
</evidence>
<feature type="domain" description="DPH-type MB" evidence="13">
    <location>
        <begin position="97"/>
        <end position="159"/>
    </location>
</feature>
<dbReference type="SUPFAM" id="SSF144217">
    <property type="entry name" value="CSL zinc finger"/>
    <property type="match status" value="1"/>
</dbReference>
<dbReference type="Gene3D" id="3.10.660.10">
    <property type="entry name" value="DPH Zinc finger"/>
    <property type="match status" value="1"/>
</dbReference>
<keyword evidence="10" id="KW-0408">Iron</keyword>
<dbReference type="Pfam" id="PF05207">
    <property type="entry name" value="Zn_ribbon_CSL"/>
    <property type="match status" value="1"/>
</dbReference>
<reference evidence="14" key="1">
    <citation type="submission" date="2022-06" db="EMBL/GenBank/DDBJ databases">
        <title>Complete genome sequences of two strains of the flax pathogen Septoria linicola.</title>
        <authorList>
            <person name="Lapalu N."/>
            <person name="Simon A."/>
            <person name="Demenou B."/>
            <person name="Paumier D."/>
            <person name="Guillot M.-P."/>
            <person name="Gout L."/>
            <person name="Valade R."/>
        </authorList>
    </citation>
    <scope>NUCLEOTIDE SEQUENCE</scope>
    <source>
        <strain evidence="14">SE15195</strain>
    </source>
</reference>
<evidence type="ECO:0000256" key="7">
    <source>
        <dbReference type="ARBA" id="ARBA00022490"/>
    </source>
</evidence>
<dbReference type="PANTHER" id="PTHR21454:SF46">
    <property type="entry name" value="DIPHTHAMIDE BIOSYNTHESIS PROTEIN 4"/>
    <property type="match status" value="1"/>
</dbReference>
<comment type="similarity">
    <text evidence="5">Belongs to the DPH4 family.</text>
</comment>
<evidence type="ECO:0000256" key="6">
    <source>
        <dbReference type="ARBA" id="ARBA00021797"/>
    </source>
</evidence>
<keyword evidence="8" id="KW-0479">Metal-binding</keyword>
<dbReference type="PANTHER" id="PTHR21454">
    <property type="entry name" value="DPH3 HOMOLOG-RELATED"/>
    <property type="match status" value="1"/>
</dbReference>
<dbReference type="InterPro" id="IPR001623">
    <property type="entry name" value="DnaJ_domain"/>
</dbReference>
<evidence type="ECO:0000256" key="1">
    <source>
        <dbReference type="ARBA" id="ARBA00003474"/>
    </source>
</evidence>
<dbReference type="Pfam" id="PF00226">
    <property type="entry name" value="DnaJ"/>
    <property type="match status" value="1"/>
</dbReference>
<sequence length="162" mass="17924">MATLLNHYQLLGLSEKRNGQAISSDELRQAYKRALLAHHPDKKGTSMPVTSTAVATVDEIAEAYRVLGDAISRAQYDQVLRKTDGSCSDGSHTRHTGMETVDLEELSEDEDSAVWRRPCRCGSEPAFVVTEAELEKNVEYGELITGCKGCSLWLKVMFTVDD</sequence>
<dbReference type="AlphaFoldDB" id="A0A9Q9EPC8"/>
<evidence type="ECO:0000313" key="15">
    <source>
        <dbReference type="Proteomes" id="UP001056384"/>
    </source>
</evidence>
<dbReference type="InterPro" id="IPR036869">
    <property type="entry name" value="J_dom_sf"/>
</dbReference>
<dbReference type="InterPro" id="IPR007872">
    <property type="entry name" value="DPH_MB_dom"/>
</dbReference>
<comment type="subcellular location">
    <subcellularLocation>
        <location evidence="3">Cytoplasm</location>
    </subcellularLocation>
    <subcellularLocation>
        <location evidence="2">Nucleus</location>
    </subcellularLocation>
</comment>
<evidence type="ECO:0000256" key="5">
    <source>
        <dbReference type="ARBA" id="ARBA00006169"/>
    </source>
</evidence>
<dbReference type="PRINTS" id="PR00625">
    <property type="entry name" value="JDOMAIN"/>
</dbReference>
<evidence type="ECO:0000256" key="2">
    <source>
        <dbReference type="ARBA" id="ARBA00004123"/>
    </source>
</evidence>
<keyword evidence="9" id="KW-0862">Zinc</keyword>
<dbReference type="CDD" id="cd06257">
    <property type="entry name" value="DnaJ"/>
    <property type="match status" value="1"/>
</dbReference>
<evidence type="ECO:0000256" key="4">
    <source>
        <dbReference type="ARBA" id="ARBA00005156"/>
    </source>
</evidence>
<dbReference type="PROSITE" id="PS50076">
    <property type="entry name" value="DNAJ_2"/>
    <property type="match status" value="1"/>
</dbReference>
<evidence type="ECO:0000313" key="14">
    <source>
        <dbReference type="EMBL" id="USW57572.1"/>
    </source>
</evidence>
<dbReference type="GO" id="GO:0046872">
    <property type="term" value="F:metal ion binding"/>
    <property type="evidence" value="ECO:0007669"/>
    <property type="project" value="UniProtKB-KW"/>
</dbReference>
<evidence type="ECO:0000259" key="13">
    <source>
        <dbReference type="PROSITE" id="PS51074"/>
    </source>
</evidence>